<reference evidence="2 3" key="1">
    <citation type="journal article" date="2010" name="Nature">
        <title>Comparative genomics reveals mobile pathogenicity chromosomes in Fusarium.</title>
        <authorList>
            <person name="Ma L.J."/>
            <person name="van der Does H.C."/>
            <person name="Borkovich K.A."/>
            <person name="Coleman J.J."/>
            <person name="Daboussi M.J."/>
            <person name="Di Pietro A."/>
            <person name="Dufresne M."/>
            <person name="Freitag M."/>
            <person name="Grabherr M."/>
            <person name="Henrissat B."/>
            <person name="Houterman P.M."/>
            <person name="Kang S."/>
            <person name="Shim W.B."/>
            <person name="Woloshuk C."/>
            <person name="Xie X."/>
            <person name="Xu J.R."/>
            <person name="Antoniw J."/>
            <person name="Baker S.E."/>
            <person name="Bluhm B.H."/>
            <person name="Breakspear A."/>
            <person name="Brown D.W."/>
            <person name="Butchko R.A."/>
            <person name="Chapman S."/>
            <person name="Coulson R."/>
            <person name="Coutinho P.M."/>
            <person name="Danchin E.G."/>
            <person name="Diener A."/>
            <person name="Gale L.R."/>
            <person name="Gardiner D.M."/>
            <person name="Goff S."/>
            <person name="Hammond-Kosack K.E."/>
            <person name="Hilburn K."/>
            <person name="Hua-Van A."/>
            <person name="Jonkers W."/>
            <person name="Kazan K."/>
            <person name="Kodira C.D."/>
            <person name="Koehrsen M."/>
            <person name="Kumar L."/>
            <person name="Lee Y.H."/>
            <person name="Li L."/>
            <person name="Manners J.M."/>
            <person name="Miranda-Saavedra D."/>
            <person name="Mukherjee M."/>
            <person name="Park G."/>
            <person name="Park J."/>
            <person name="Park S.Y."/>
            <person name="Proctor R.H."/>
            <person name="Regev A."/>
            <person name="Ruiz-Roldan M.C."/>
            <person name="Sain D."/>
            <person name="Sakthikumar S."/>
            <person name="Sykes S."/>
            <person name="Schwartz D.C."/>
            <person name="Turgeon B.G."/>
            <person name="Wapinski I."/>
            <person name="Yoder O."/>
            <person name="Young S."/>
            <person name="Zeng Q."/>
            <person name="Zhou S."/>
            <person name="Galagan J."/>
            <person name="Cuomo C.A."/>
            <person name="Kistler H.C."/>
            <person name="Rep M."/>
        </authorList>
    </citation>
    <scope>NUCLEOTIDE SEQUENCE [LARGE SCALE GENOMIC DNA]</scope>
    <source>
        <strain evidence="3">M3125 / FGSC 7600</strain>
    </source>
</reference>
<dbReference type="AlphaFoldDB" id="W7MPZ0"/>
<feature type="compositionally biased region" description="Low complexity" evidence="1">
    <location>
        <begin position="48"/>
        <end position="70"/>
    </location>
</feature>
<dbReference type="SUPFAM" id="SSF56024">
    <property type="entry name" value="Phospholipase D/nuclease"/>
    <property type="match status" value="1"/>
</dbReference>
<sequence length="166" mass="17867">MNLTLTVAATLCHTGTALSRNRATGQPKMSCRNWESGVVVRISNPKNSSTVSASFSTSASAAGASSSTKVKAAEGQARSSVRAGKISAEPDKGCDTSQHNHHHSQMQKQDQKQKQKQEEGLTGTDAHTDSDMMSGAVFKGTVPIPMRRPGRRYREGEEPWFYSVQG</sequence>
<name>W7MPZ0_GIBM7</name>
<keyword evidence="3" id="KW-1185">Reference proteome</keyword>
<organism evidence="2 3">
    <name type="scientific">Gibberella moniliformis (strain M3125 / FGSC 7600)</name>
    <name type="common">Maize ear and stalk rot fungus</name>
    <name type="synonym">Fusarium verticillioides</name>
    <dbReference type="NCBI Taxonomy" id="334819"/>
    <lineage>
        <taxon>Eukaryota</taxon>
        <taxon>Fungi</taxon>
        <taxon>Dikarya</taxon>
        <taxon>Ascomycota</taxon>
        <taxon>Pezizomycotina</taxon>
        <taxon>Sordariomycetes</taxon>
        <taxon>Hypocreomycetidae</taxon>
        <taxon>Hypocreales</taxon>
        <taxon>Nectriaceae</taxon>
        <taxon>Fusarium</taxon>
        <taxon>Fusarium fujikuroi species complex</taxon>
    </lineage>
</organism>
<dbReference type="EMBL" id="CM000582">
    <property type="protein sequence ID" value="EWG49690.1"/>
    <property type="molecule type" value="Genomic_DNA"/>
</dbReference>
<proteinExistence type="predicted"/>
<dbReference type="GeneID" id="30073404"/>
<dbReference type="Gene3D" id="3.30.870.10">
    <property type="entry name" value="Endonuclease Chain A"/>
    <property type="match status" value="1"/>
</dbReference>
<feature type="region of interest" description="Disordered" evidence="1">
    <location>
        <begin position="46"/>
        <end position="166"/>
    </location>
</feature>
<evidence type="ECO:0000313" key="2">
    <source>
        <dbReference type="EMBL" id="EWG49690.1"/>
    </source>
</evidence>
<feature type="compositionally biased region" description="Basic and acidic residues" evidence="1">
    <location>
        <begin position="109"/>
        <end position="119"/>
    </location>
</feature>
<dbReference type="OrthoDB" id="5103647at2759"/>
<evidence type="ECO:0000256" key="1">
    <source>
        <dbReference type="SAM" id="MobiDB-lite"/>
    </source>
</evidence>
<dbReference type="STRING" id="334819.W7MPZ0"/>
<dbReference type="RefSeq" id="XP_018755881.1">
    <property type="nucleotide sequence ID" value="XM_018905749.1"/>
</dbReference>
<evidence type="ECO:0000313" key="3">
    <source>
        <dbReference type="Proteomes" id="UP000009096"/>
    </source>
</evidence>
<dbReference type="EMBL" id="DS022253">
    <property type="protein sequence ID" value="EWG49690.1"/>
    <property type="molecule type" value="Genomic_DNA"/>
</dbReference>
<gene>
    <name evidence="2" type="ORF">FVEG_16528</name>
</gene>
<dbReference type="VEuPathDB" id="FungiDB:FVEG_16528"/>
<dbReference type="KEGG" id="fvr:FVEG_16528"/>
<protein>
    <submittedName>
        <fullName evidence="2">Uncharacterized protein</fullName>
    </submittedName>
</protein>
<dbReference type="Proteomes" id="UP000009096">
    <property type="component" value="Chromosome 5"/>
</dbReference>
<accession>W7MPZ0</accession>